<feature type="domain" description="Sodium/calcium exchanger membrane region" evidence="6">
    <location>
        <begin position="174"/>
        <end position="313"/>
    </location>
</feature>
<evidence type="ECO:0000256" key="3">
    <source>
        <dbReference type="ARBA" id="ARBA00022989"/>
    </source>
</evidence>
<accession>A0A081BCZ9</accession>
<name>A0A081BCZ9_9HYPH</name>
<protein>
    <submittedName>
        <fullName evidence="7">Sodium/calcium exchanger</fullName>
    </submittedName>
</protein>
<dbReference type="GO" id="GO:0006874">
    <property type="term" value="P:intracellular calcium ion homeostasis"/>
    <property type="evidence" value="ECO:0007669"/>
    <property type="project" value="TreeGrafter"/>
</dbReference>
<feature type="transmembrane region" description="Helical" evidence="5">
    <location>
        <begin position="208"/>
        <end position="231"/>
    </location>
</feature>
<feature type="transmembrane region" description="Helical" evidence="5">
    <location>
        <begin position="72"/>
        <end position="92"/>
    </location>
</feature>
<evidence type="ECO:0000256" key="1">
    <source>
        <dbReference type="ARBA" id="ARBA00004141"/>
    </source>
</evidence>
<gene>
    <name evidence="7" type="ORF">M2A_2416</name>
</gene>
<evidence type="ECO:0000313" key="8">
    <source>
        <dbReference type="Proteomes" id="UP000028702"/>
    </source>
</evidence>
<keyword evidence="4 5" id="KW-0472">Membrane</keyword>
<dbReference type="InterPro" id="IPR004837">
    <property type="entry name" value="NaCa_Exmemb"/>
</dbReference>
<dbReference type="Pfam" id="PF01699">
    <property type="entry name" value="Na_Ca_ex"/>
    <property type="match status" value="2"/>
</dbReference>
<dbReference type="AlphaFoldDB" id="A0A081BCZ9"/>
<sequence length="326" mass="33541">MDIFSVLAGLALLFLGGEVLVRAAVAIAGRFNVSQIIVGLTIVAFGTSAPEFTVSLNAALVGQPDIAVGNVVGSNIANILLVLGITALIQPLRPERQLVVRDGLFMFAVTVAMAALCLTGMIGSLQGALFIALLGVYIGICYWVESTNRSPVAARHETEADEYAGLPPRLLVAFPLFLAGLAGVVLGADLLVSGASSIARALGVAEAVIGLSLVAVGTSLPELAVSAVAAYRGRGDIAVGNIIGSNIANILLIIGGTALIEPLTVTRQIAAYDAWIMVLAALVLLPVMVTGRMISRSEGAVFVIFFALYIASLYLGLPAYVIALTA</sequence>
<reference evidence="7 8" key="1">
    <citation type="submission" date="2014-07" db="EMBL/GenBank/DDBJ databases">
        <title>Tepidicaulis marinum gen. nov., sp. nov., a novel marine bacterium denitrifying nitrate to nitrous oxide strictly under microaerobic conditions.</title>
        <authorList>
            <person name="Takeuchi M."/>
            <person name="Yamagishi T."/>
            <person name="Kamagata Y."/>
            <person name="Oshima K."/>
            <person name="Hattori M."/>
            <person name="Katayama T."/>
            <person name="Hanada S."/>
            <person name="Tamaki H."/>
            <person name="Marumo K."/>
            <person name="Maeda H."/>
            <person name="Nedachi M."/>
            <person name="Iwasaki W."/>
            <person name="Suwa Y."/>
            <person name="Sakata S."/>
        </authorList>
    </citation>
    <scope>NUCLEOTIDE SEQUENCE [LARGE SCALE GENOMIC DNA]</scope>
    <source>
        <strain evidence="7 8">MA2</strain>
    </source>
</reference>
<evidence type="ECO:0000256" key="2">
    <source>
        <dbReference type="ARBA" id="ARBA00022692"/>
    </source>
</evidence>
<evidence type="ECO:0000256" key="5">
    <source>
        <dbReference type="SAM" id="Phobius"/>
    </source>
</evidence>
<dbReference type="RefSeq" id="WP_045447817.1">
    <property type="nucleotide sequence ID" value="NZ_BBIO01000013.1"/>
</dbReference>
<proteinExistence type="predicted"/>
<dbReference type="Gene3D" id="1.20.1420.30">
    <property type="entry name" value="NCX, central ion-binding region"/>
    <property type="match status" value="2"/>
</dbReference>
<feature type="transmembrane region" description="Helical" evidence="5">
    <location>
        <begin position="238"/>
        <end position="260"/>
    </location>
</feature>
<feature type="transmembrane region" description="Helical" evidence="5">
    <location>
        <begin position="301"/>
        <end position="323"/>
    </location>
</feature>
<keyword evidence="3 5" id="KW-1133">Transmembrane helix</keyword>
<dbReference type="STRING" id="1333998.M2A_2416"/>
<evidence type="ECO:0000256" key="4">
    <source>
        <dbReference type="ARBA" id="ARBA00023136"/>
    </source>
</evidence>
<dbReference type="NCBIfam" id="TIGR00367">
    <property type="entry name" value="calcium/sodium antiporter"/>
    <property type="match status" value="1"/>
</dbReference>
<dbReference type="InterPro" id="IPR004481">
    <property type="entry name" value="K/Na/Ca-exchanger"/>
</dbReference>
<comment type="caution">
    <text evidence="7">The sequence shown here is derived from an EMBL/GenBank/DDBJ whole genome shotgun (WGS) entry which is preliminary data.</text>
</comment>
<feature type="domain" description="Sodium/calcium exchanger membrane region" evidence="6">
    <location>
        <begin position="4"/>
        <end position="143"/>
    </location>
</feature>
<dbReference type="GO" id="GO:0008273">
    <property type="term" value="F:calcium, potassium:sodium antiporter activity"/>
    <property type="evidence" value="ECO:0007669"/>
    <property type="project" value="TreeGrafter"/>
</dbReference>
<keyword evidence="8" id="KW-1185">Reference proteome</keyword>
<feature type="transmembrane region" description="Helical" evidence="5">
    <location>
        <begin position="128"/>
        <end position="145"/>
    </location>
</feature>
<dbReference type="PANTHER" id="PTHR10846:SF8">
    <property type="entry name" value="INNER MEMBRANE PROTEIN YRBG"/>
    <property type="match status" value="1"/>
</dbReference>
<feature type="transmembrane region" description="Helical" evidence="5">
    <location>
        <begin position="272"/>
        <end position="289"/>
    </location>
</feature>
<dbReference type="GO" id="GO:0005886">
    <property type="term" value="C:plasma membrane"/>
    <property type="evidence" value="ECO:0007669"/>
    <property type="project" value="TreeGrafter"/>
</dbReference>
<dbReference type="EMBL" id="BBIO01000013">
    <property type="protein sequence ID" value="GAK45917.1"/>
    <property type="molecule type" value="Genomic_DNA"/>
</dbReference>
<dbReference type="PANTHER" id="PTHR10846">
    <property type="entry name" value="SODIUM/POTASSIUM/CALCIUM EXCHANGER"/>
    <property type="match status" value="1"/>
</dbReference>
<evidence type="ECO:0000259" key="6">
    <source>
        <dbReference type="Pfam" id="PF01699"/>
    </source>
</evidence>
<keyword evidence="2 5" id="KW-0812">Transmembrane</keyword>
<feature type="transmembrane region" description="Helical" evidence="5">
    <location>
        <begin position="166"/>
        <end position="188"/>
    </location>
</feature>
<feature type="transmembrane region" description="Helical" evidence="5">
    <location>
        <begin position="104"/>
        <end position="122"/>
    </location>
</feature>
<comment type="subcellular location">
    <subcellularLocation>
        <location evidence="1">Membrane</location>
        <topology evidence="1">Multi-pass membrane protein</topology>
    </subcellularLocation>
</comment>
<dbReference type="eggNOG" id="COG0530">
    <property type="taxonomic scope" value="Bacteria"/>
</dbReference>
<organism evidence="7 8">
    <name type="scientific">Tepidicaulis marinus</name>
    <dbReference type="NCBI Taxonomy" id="1333998"/>
    <lineage>
        <taxon>Bacteria</taxon>
        <taxon>Pseudomonadati</taxon>
        <taxon>Pseudomonadota</taxon>
        <taxon>Alphaproteobacteria</taxon>
        <taxon>Hyphomicrobiales</taxon>
        <taxon>Parvibaculaceae</taxon>
        <taxon>Tepidicaulis</taxon>
    </lineage>
</organism>
<dbReference type="Proteomes" id="UP000028702">
    <property type="component" value="Unassembled WGS sequence"/>
</dbReference>
<dbReference type="InterPro" id="IPR044880">
    <property type="entry name" value="NCX_ion-bd_dom_sf"/>
</dbReference>
<dbReference type="GO" id="GO:0005262">
    <property type="term" value="F:calcium channel activity"/>
    <property type="evidence" value="ECO:0007669"/>
    <property type="project" value="TreeGrafter"/>
</dbReference>
<evidence type="ECO:0000313" key="7">
    <source>
        <dbReference type="EMBL" id="GAK45917.1"/>
    </source>
</evidence>